<organism evidence="1 2">
    <name type="scientific">Oceanobacillus kapialis</name>
    <dbReference type="NCBI Taxonomy" id="481353"/>
    <lineage>
        <taxon>Bacteria</taxon>
        <taxon>Bacillati</taxon>
        <taxon>Bacillota</taxon>
        <taxon>Bacilli</taxon>
        <taxon>Bacillales</taxon>
        <taxon>Bacillaceae</taxon>
        <taxon>Oceanobacillus</taxon>
    </lineage>
</organism>
<dbReference type="RefSeq" id="WP_379562683.1">
    <property type="nucleotide sequence ID" value="NZ_CP085256.1"/>
</dbReference>
<reference evidence="2" key="1">
    <citation type="journal article" date="2019" name="Int. J. Syst. Evol. Microbiol.">
        <title>The Global Catalogue of Microorganisms (GCM) 10K type strain sequencing project: providing services to taxonomists for standard genome sequencing and annotation.</title>
        <authorList>
            <consortium name="The Broad Institute Genomics Platform"/>
            <consortium name="The Broad Institute Genome Sequencing Center for Infectious Disease"/>
            <person name="Wu L."/>
            <person name="Ma J."/>
        </authorList>
    </citation>
    <scope>NUCLEOTIDE SEQUENCE [LARGE SCALE GENOMIC DNA]</scope>
    <source>
        <strain evidence="2">TISTR 1858</strain>
    </source>
</reference>
<gene>
    <name evidence="1" type="ORF">ACFSUN_13990</name>
</gene>
<proteinExistence type="predicted"/>
<sequence>MEITENQGDHVCVVFVFQKTEQTEEVQLNAAQLTALLQAKQVWVERFSSNLQIENTVWAYGNNKITLQVYLK</sequence>
<evidence type="ECO:0000313" key="2">
    <source>
        <dbReference type="Proteomes" id="UP001597451"/>
    </source>
</evidence>
<dbReference type="EMBL" id="JBHUMX010000041">
    <property type="protein sequence ID" value="MFD2629895.1"/>
    <property type="molecule type" value="Genomic_DNA"/>
</dbReference>
<protein>
    <submittedName>
        <fullName evidence="1">Uncharacterized protein</fullName>
    </submittedName>
</protein>
<keyword evidence="2" id="KW-1185">Reference proteome</keyword>
<dbReference type="Proteomes" id="UP001597451">
    <property type="component" value="Unassembled WGS sequence"/>
</dbReference>
<evidence type="ECO:0000313" key="1">
    <source>
        <dbReference type="EMBL" id="MFD2629895.1"/>
    </source>
</evidence>
<comment type="caution">
    <text evidence="1">The sequence shown here is derived from an EMBL/GenBank/DDBJ whole genome shotgun (WGS) entry which is preliminary data.</text>
</comment>
<name>A0ABW5Q379_9BACI</name>
<accession>A0ABW5Q379</accession>